<comment type="caution">
    <text evidence="4">The sequence shown here is derived from an EMBL/GenBank/DDBJ whole genome shotgun (WGS) entry which is preliminary data.</text>
</comment>
<dbReference type="RefSeq" id="WP_160381104.1">
    <property type="nucleotide sequence ID" value="NZ_WNXQ01000001.1"/>
</dbReference>
<gene>
    <name evidence="4" type="ORF">GLS40_03005</name>
</gene>
<evidence type="ECO:0000313" key="5">
    <source>
        <dbReference type="Proteomes" id="UP000443843"/>
    </source>
</evidence>
<feature type="region of interest" description="Disordered" evidence="1">
    <location>
        <begin position="61"/>
        <end position="80"/>
    </location>
</feature>
<keyword evidence="2" id="KW-1133">Transmembrane helix</keyword>
<dbReference type="AlphaFoldDB" id="A0A844W2E2"/>
<keyword evidence="3" id="KW-0732">Signal</keyword>
<sequence>MARKFIATILAAALAVSSFTAPAQAGSKDKIAPIIAGAAALAIIGTVIADKNKKRVQPVVPTPQQVHGSHGGQAPRFDPRHGFVPPGVGNGRPGYRDHGRGHGREHGRTQVITMPQSCRIVMPSRQGPISGYGYRCVQRNARFADQLPGRCVAASRSNQGPRFFYDSGCLRRAGIRAF</sequence>
<feature type="transmembrane region" description="Helical" evidence="2">
    <location>
        <begin position="30"/>
        <end position="49"/>
    </location>
</feature>
<protein>
    <submittedName>
        <fullName evidence="4">Uncharacterized protein</fullName>
    </submittedName>
</protein>
<name>A0A844W2E2_9RHOB</name>
<accession>A0A844W2E2</accession>
<organism evidence="4 5">
    <name type="scientific">Pseudooceanicola pacificus</name>
    <dbReference type="NCBI Taxonomy" id="2676438"/>
    <lineage>
        <taxon>Bacteria</taxon>
        <taxon>Pseudomonadati</taxon>
        <taxon>Pseudomonadota</taxon>
        <taxon>Alphaproteobacteria</taxon>
        <taxon>Rhodobacterales</taxon>
        <taxon>Paracoccaceae</taxon>
        <taxon>Pseudooceanicola</taxon>
    </lineage>
</organism>
<reference evidence="4 5" key="1">
    <citation type="submission" date="2019-11" db="EMBL/GenBank/DDBJ databases">
        <title>Pseudooceanicola pacifica sp. nov., isolated from deep-sea sediment of the Pacific Ocean.</title>
        <authorList>
            <person name="Lyu L."/>
        </authorList>
    </citation>
    <scope>NUCLEOTIDE SEQUENCE [LARGE SCALE GENOMIC DNA]</scope>
    <source>
        <strain evidence="4 5">216_PA32_1</strain>
    </source>
</reference>
<evidence type="ECO:0000256" key="2">
    <source>
        <dbReference type="SAM" id="Phobius"/>
    </source>
</evidence>
<evidence type="ECO:0000313" key="4">
    <source>
        <dbReference type="EMBL" id="MWB76991.1"/>
    </source>
</evidence>
<feature type="chain" id="PRO_5032910972" evidence="3">
    <location>
        <begin position="26"/>
        <end position="178"/>
    </location>
</feature>
<keyword evidence="2" id="KW-0812">Transmembrane</keyword>
<dbReference type="Proteomes" id="UP000443843">
    <property type="component" value="Unassembled WGS sequence"/>
</dbReference>
<evidence type="ECO:0000256" key="1">
    <source>
        <dbReference type="SAM" id="MobiDB-lite"/>
    </source>
</evidence>
<evidence type="ECO:0000256" key="3">
    <source>
        <dbReference type="SAM" id="SignalP"/>
    </source>
</evidence>
<feature type="signal peptide" evidence="3">
    <location>
        <begin position="1"/>
        <end position="25"/>
    </location>
</feature>
<keyword evidence="5" id="KW-1185">Reference proteome</keyword>
<keyword evidence="2" id="KW-0472">Membrane</keyword>
<dbReference type="EMBL" id="WNXQ01000001">
    <property type="protein sequence ID" value="MWB76991.1"/>
    <property type="molecule type" value="Genomic_DNA"/>
</dbReference>
<proteinExistence type="predicted"/>